<protein>
    <submittedName>
        <fullName evidence="2">Uncharacterized protein</fullName>
    </submittedName>
</protein>
<evidence type="ECO:0000313" key="2">
    <source>
        <dbReference type="EMBL" id="AHM77596.1"/>
    </source>
</evidence>
<dbReference type="Proteomes" id="UP000019586">
    <property type="component" value="Chromosome"/>
</dbReference>
<evidence type="ECO:0000256" key="1">
    <source>
        <dbReference type="SAM" id="MobiDB-lite"/>
    </source>
</evidence>
<dbReference type="PATRIC" id="fig|1420013.3.peg.776"/>
<dbReference type="InterPro" id="IPR021960">
    <property type="entry name" value="DUF3577"/>
</dbReference>
<feature type="region of interest" description="Disordered" evidence="1">
    <location>
        <begin position="233"/>
        <end position="258"/>
    </location>
</feature>
<organism evidence="2 3">
    <name type="scientific">Klebsiella pneumoniae 30684/NJST258_2</name>
    <dbReference type="NCBI Taxonomy" id="1420013"/>
    <lineage>
        <taxon>Bacteria</taxon>
        <taxon>Pseudomonadati</taxon>
        <taxon>Pseudomonadota</taxon>
        <taxon>Gammaproteobacteria</taxon>
        <taxon>Enterobacterales</taxon>
        <taxon>Enterobacteriaceae</taxon>
        <taxon>Klebsiella/Raoultella group</taxon>
        <taxon>Klebsiella</taxon>
        <taxon>Klebsiella pneumoniae complex</taxon>
    </lineage>
</organism>
<dbReference type="EMBL" id="CP006918">
    <property type="protein sequence ID" value="AHM77596.1"/>
    <property type="molecule type" value="Genomic_DNA"/>
</dbReference>
<dbReference type="HOGENOM" id="CLU_1076808_0_0_6"/>
<dbReference type="NCBIfam" id="NF040584">
    <property type="entry name" value="STY4534_fam"/>
    <property type="match status" value="1"/>
</dbReference>
<reference evidence="2 3" key="1">
    <citation type="journal article" date="2014" name="Proc. Natl. Acad. Sci. U.S.A.">
        <title>Molecular dissection of the evolution of carbapenem-resistant multilocus sequence type 258 Klebsiella pneumoniae.</title>
        <authorList>
            <person name="Deleo F.R."/>
            <person name="Chen L."/>
            <person name="Porcella S.F."/>
            <person name="Martens C.A."/>
            <person name="Kobayashi S.D."/>
            <person name="Porter A.R."/>
            <person name="Chavda K.D."/>
            <person name="Jacobs M.R."/>
            <person name="Mathema B."/>
            <person name="Olsen R.J."/>
            <person name="Bonomo R.A."/>
            <person name="Musser J.M."/>
            <person name="Kreiswirth B.N."/>
        </authorList>
    </citation>
    <scope>NUCLEOTIDE SEQUENCE [LARGE SCALE GENOMIC DNA]</scope>
    <source>
        <strain evidence="2">30684/NJST258_2</strain>
    </source>
</reference>
<sequence>MSLTTPDVAVTCKAALNTCHTSSFRCVGCARSPQSLTGVSSWGSPPLLPSCNSNYLRYSGQTQACLTFLNRRRFGDKVCIHTHSPMREIASLFGLFLPLSRFYSRRNTMSNETNYFNLHVTGLGYLNNVREVQTRNGSMLCCSINALTGATDNPGYTRFDIMVVGKESSELILRCQKAIAEEKKVLLGFRLSNLSADVFTLTKGEHAGEVRPSLKARLIKVNWIKIGSEMVYKEEKPEPSVPSAPDVPSPKQFGDNQF</sequence>
<evidence type="ECO:0000313" key="3">
    <source>
        <dbReference type="Proteomes" id="UP000019586"/>
    </source>
</evidence>
<dbReference type="Pfam" id="PF12101">
    <property type="entry name" value="DUF3577"/>
    <property type="match status" value="1"/>
</dbReference>
<dbReference type="AlphaFoldDB" id="W8VE05"/>
<accession>W8VE05</accession>
<dbReference type="KEGG" id="kps:KPNJ2_00816"/>
<feature type="compositionally biased region" description="Pro residues" evidence="1">
    <location>
        <begin position="239"/>
        <end position="248"/>
    </location>
</feature>
<name>W8VE05_KLEPN</name>
<gene>
    <name evidence="2" type="ORF">KPNJ2_00816</name>
</gene>
<proteinExistence type="predicted"/>